<reference evidence="1" key="1">
    <citation type="submission" date="2020-08" db="EMBL/GenBank/DDBJ databases">
        <title>Multicomponent nature underlies the extraordinary mechanical properties of spider dragline silk.</title>
        <authorList>
            <person name="Kono N."/>
            <person name="Nakamura H."/>
            <person name="Mori M."/>
            <person name="Yoshida Y."/>
            <person name="Ohtoshi R."/>
            <person name="Malay A.D."/>
            <person name="Moran D.A.P."/>
            <person name="Tomita M."/>
            <person name="Numata K."/>
            <person name="Arakawa K."/>
        </authorList>
    </citation>
    <scope>NUCLEOTIDE SEQUENCE</scope>
</reference>
<name>A0A8X6RNE7_TRICX</name>
<keyword evidence="2" id="KW-1185">Reference proteome</keyword>
<organism evidence="1 2">
    <name type="scientific">Trichonephila clavipes</name>
    <name type="common">Golden silk orbweaver</name>
    <name type="synonym">Nephila clavipes</name>
    <dbReference type="NCBI Taxonomy" id="2585209"/>
    <lineage>
        <taxon>Eukaryota</taxon>
        <taxon>Metazoa</taxon>
        <taxon>Ecdysozoa</taxon>
        <taxon>Arthropoda</taxon>
        <taxon>Chelicerata</taxon>
        <taxon>Arachnida</taxon>
        <taxon>Araneae</taxon>
        <taxon>Araneomorphae</taxon>
        <taxon>Entelegynae</taxon>
        <taxon>Araneoidea</taxon>
        <taxon>Nephilidae</taxon>
        <taxon>Trichonephila</taxon>
    </lineage>
</organism>
<dbReference type="InterPro" id="IPR012337">
    <property type="entry name" value="RNaseH-like_sf"/>
</dbReference>
<evidence type="ECO:0000313" key="2">
    <source>
        <dbReference type="Proteomes" id="UP000887159"/>
    </source>
</evidence>
<dbReference type="AlphaFoldDB" id="A0A8X6RNE7"/>
<proteinExistence type="predicted"/>
<protein>
    <submittedName>
        <fullName evidence="1">Zinc finger MYM-type protein 1</fullName>
    </submittedName>
</protein>
<gene>
    <name evidence="1" type="primary">ZMYM1</name>
    <name evidence="1" type="ORF">TNCV_2085271</name>
</gene>
<evidence type="ECO:0000313" key="1">
    <source>
        <dbReference type="EMBL" id="GFX95947.1"/>
    </source>
</evidence>
<sequence>MSAALNKCQIILRFCNSSTGAIEEHFVGIIAFAETMGESITNSILQELERNGLDIQNCPGQGYDNGANMVGVNKGVRTRILNINPRAFFTPCGCHSWNLLLIDVANSSATAKTFFGFINKIYVLFLKSSKRWDIVKTELKLTFKPLSETRWDSRIGAVKAIFLQFDDVIEFVNERKNKSDDFETLSDCDAVLNETFCFEFIVAMHVWYEVLLRVNNISKLWQSVQVNLKVAIDTLRSFCSWIQEFRNTGFDNSVAQARLFVEKSTFEIESQFKEKRTARKKRMFGYEHIDEPIQSFEM</sequence>
<dbReference type="SUPFAM" id="SSF53098">
    <property type="entry name" value="Ribonuclease H-like"/>
    <property type="match status" value="1"/>
</dbReference>
<accession>A0A8X6RNE7</accession>
<dbReference type="EMBL" id="BMAU01021189">
    <property type="protein sequence ID" value="GFX95947.1"/>
    <property type="molecule type" value="Genomic_DNA"/>
</dbReference>
<dbReference type="PANTHER" id="PTHR45749">
    <property type="match status" value="1"/>
</dbReference>
<comment type="caution">
    <text evidence="1">The sequence shown here is derived from an EMBL/GenBank/DDBJ whole genome shotgun (WGS) entry which is preliminary data.</text>
</comment>
<dbReference type="PANTHER" id="PTHR45749:SF35">
    <property type="entry name" value="AC-LIKE TRANSPOSASE-RELATED"/>
    <property type="match status" value="1"/>
</dbReference>
<dbReference type="Proteomes" id="UP000887159">
    <property type="component" value="Unassembled WGS sequence"/>
</dbReference>